<gene>
    <name evidence="1" type="ORF">LOD99_10682</name>
</gene>
<proteinExistence type="predicted"/>
<dbReference type="AlphaFoldDB" id="A0AAV7KHX3"/>
<organism evidence="1 2">
    <name type="scientific">Oopsacas minuta</name>
    <dbReference type="NCBI Taxonomy" id="111878"/>
    <lineage>
        <taxon>Eukaryota</taxon>
        <taxon>Metazoa</taxon>
        <taxon>Porifera</taxon>
        <taxon>Hexactinellida</taxon>
        <taxon>Hexasterophora</taxon>
        <taxon>Lyssacinosida</taxon>
        <taxon>Leucopsacidae</taxon>
        <taxon>Oopsacas</taxon>
    </lineage>
</organism>
<dbReference type="Proteomes" id="UP001165289">
    <property type="component" value="Unassembled WGS sequence"/>
</dbReference>
<evidence type="ECO:0000313" key="2">
    <source>
        <dbReference type="Proteomes" id="UP001165289"/>
    </source>
</evidence>
<protein>
    <submittedName>
        <fullName evidence="1">Uncharacterized protein</fullName>
    </submittedName>
</protein>
<keyword evidence="2" id="KW-1185">Reference proteome</keyword>
<dbReference type="EMBL" id="JAKMXF010000051">
    <property type="protein sequence ID" value="KAI6659749.1"/>
    <property type="molecule type" value="Genomic_DNA"/>
</dbReference>
<evidence type="ECO:0000313" key="1">
    <source>
        <dbReference type="EMBL" id="KAI6659749.1"/>
    </source>
</evidence>
<reference evidence="1 2" key="1">
    <citation type="journal article" date="2023" name="BMC Biol.">
        <title>The compact genome of the sponge Oopsacas minuta (Hexactinellida) is lacking key metazoan core genes.</title>
        <authorList>
            <person name="Santini S."/>
            <person name="Schenkelaars Q."/>
            <person name="Jourda C."/>
            <person name="Duchesne M."/>
            <person name="Belahbib H."/>
            <person name="Rocher C."/>
            <person name="Selva M."/>
            <person name="Riesgo A."/>
            <person name="Vervoort M."/>
            <person name="Leys S.P."/>
            <person name="Kodjabachian L."/>
            <person name="Le Bivic A."/>
            <person name="Borchiellini C."/>
            <person name="Claverie J.M."/>
            <person name="Renard E."/>
        </authorList>
    </citation>
    <scope>NUCLEOTIDE SEQUENCE [LARGE SCALE GENOMIC DNA]</scope>
    <source>
        <strain evidence="1">SPO-2</strain>
    </source>
</reference>
<sequence>MIRCEVAEMADATFDRKSMKRISDIISHFHPCSPIGTTIRNYPKVSASSPIIPPPTSGRKRKSVNTCSDTNIDIFLDYYKEGIEFYRQLGEKCENMNNYSKDTLSQMQNVVNNKNLNLEIIPPKYKQTLLKEQPIRLDDSNQLLVHIQNSVQSDLEKKRAIFHTSEKRARKIAEYKSELKLIIQEIHSINLILTPLSDPIHLFKELIRYN</sequence>
<comment type="caution">
    <text evidence="1">The sequence shown here is derived from an EMBL/GenBank/DDBJ whole genome shotgun (WGS) entry which is preliminary data.</text>
</comment>
<accession>A0AAV7KHX3</accession>
<name>A0AAV7KHX3_9METZ</name>